<dbReference type="PANTHER" id="PTHR46601:SF1">
    <property type="entry name" value="ADF-H DOMAIN-CONTAINING PROTEIN"/>
    <property type="match status" value="1"/>
</dbReference>
<evidence type="ECO:0000313" key="2">
    <source>
        <dbReference type="Proteomes" id="UP000507470"/>
    </source>
</evidence>
<dbReference type="OrthoDB" id="10068393at2759"/>
<evidence type="ECO:0000313" key="1">
    <source>
        <dbReference type="EMBL" id="CAC5403394.1"/>
    </source>
</evidence>
<proteinExistence type="predicted"/>
<gene>
    <name evidence="1" type="ORF">MCOR_37293</name>
</gene>
<dbReference type="PANTHER" id="PTHR46601">
    <property type="entry name" value="ULP_PROTEASE DOMAIN-CONTAINING PROTEIN"/>
    <property type="match status" value="1"/>
</dbReference>
<accession>A0A6J8D8H1</accession>
<organism evidence="1 2">
    <name type="scientific">Mytilus coruscus</name>
    <name type="common">Sea mussel</name>
    <dbReference type="NCBI Taxonomy" id="42192"/>
    <lineage>
        <taxon>Eukaryota</taxon>
        <taxon>Metazoa</taxon>
        <taxon>Spiralia</taxon>
        <taxon>Lophotrochozoa</taxon>
        <taxon>Mollusca</taxon>
        <taxon>Bivalvia</taxon>
        <taxon>Autobranchia</taxon>
        <taxon>Pteriomorphia</taxon>
        <taxon>Mytilida</taxon>
        <taxon>Mytiloidea</taxon>
        <taxon>Mytilidae</taxon>
        <taxon>Mytilinae</taxon>
        <taxon>Mytilus</taxon>
    </lineage>
</organism>
<dbReference type="AlphaFoldDB" id="A0A6J8D8H1"/>
<protein>
    <submittedName>
        <fullName evidence="1">Uncharacterized protein</fullName>
    </submittedName>
</protein>
<sequence>MPEMRYVGLEPSKYKTIRRKLQFHNVLVEEIKAVDPCFTKKHSKWEDHFDVDALFPADSGPFQYDEWSRVNTDAGQRMNIVSKSSDRASFIKLFKPQLFEFKEMSIESENQYHALQDLKANLPRNHMIVQMDFAENFNCKTADEVQSSYFNKCYVSLHPVVVYYKVNDTLHHKKFYIYFQMT</sequence>
<keyword evidence="2" id="KW-1185">Reference proteome</keyword>
<dbReference type="EMBL" id="CACVKT020006761">
    <property type="protein sequence ID" value="CAC5403394.1"/>
    <property type="molecule type" value="Genomic_DNA"/>
</dbReference>
<name>A0A6J8D8H1_MYTCO</name>
<dbReference type="Proteomes" id="UP000507470">
    <property type="component" value="Unassembled WGS sequence"/>
</dbReference>
<reference evidence="1 2" key="1">
    <citation type="submission" date="2020-06" db="EMBL/GenBank/DDBJ databases">
        <authorList>
            <person name="Li R."/>
            <person name="Bekaert M."/>
        </authorList>
    </citation>
    <scope>NUCLEOTIDE SEQUENCE [LARGE SCALE GENOMIC DNA]</scope>
    <source>
        <strain evidence="2">wild</strain>
    </source>
</reference>